<evidence type="ECO:0000313" key="1">
    <source>
        <dbReference type="EMBL" id="KAG7445451.1"/>
    </source>
</evidence>
<dbReference type="RefSeq" id="XP_043038951.1">
    <property type="nucleotide sequence ID" value="XM_043186522.1"/>
</dbReference>
<accession>A0A9P7VT33</accession>
<organism evidence="1 2">
    <name type="scientific">Guyanagaster necrorhizus</name>
    <dbReference type="NCBI Taxonomy" id="856835"/>
    <lineage>
        <taxon>Eukaryota</taxon>
        <taxon>Fungi</taxon>
        <taxon>Dikarya</taxon>
        <taxon>Basidiomycota</taxon>
        <taxon>Agaricomycotina</taxon>
        <taxon>Agaricomycetes</taxon>
        <taxon>Agaricomycetidae</taxon>
        <taxon>Agaricales</taxon>
        <taxon>Marasmiineae</taxon>
        <taxon>Physalacriaceae</taxon>
        <taxon>Guyanagaster</taxon>
    </lineage>
</organism>
<dbReference type="EMBL" id="MU250537">
    <property type="protein sequence ID" value="KAG7445451.1"/>
    <property type="molecule type" value="Genomic_DNA"/>
</dbReference>
<dbReference type="Proteomes" id="UP000812287">
    <property type="component" value="Unassembled WGS sequence"/>
</dbReference>
<gene>
    <name evidence="1" type="ORF">BT62DRAFT_933276</name>
</gene>
<name>A0A9P7VT33_9AGAR</name>
<reference evidence="1" key="1">
    <citation type="submission" date="2020-11" db="EMBL/GenBank/DDBJ databases">
        <title>Adaptations for nitrogen fixation in a non-lichenized fungal sporocarp promotes dispersal by wood-feeding termites.</title>
        <authorList>
            <consortium name="DOE Joint Genome Institute"/>
            <person name="Koch R.A."/>
            <person name="Yoon G."/>
            <person name="Arayal U."/>
            <person name="Lail K."/>
            <person name="Amirebrahimi M."/>
            <person name="Labutti K."/>
            <person name="Lipzen A."/>
            <person name="Riley R."/>
            <person name="Barry K."/>
            <person name="Henrissat B."/>
            <person name="Grigoriev I.V."/>
            <person name="Herr J.R."/>
            <person name="Aime M.C."/>
        </authorList>
    </citation>
    <scope>NUCLEOTIDE SEQUENCE</scope>
    <source>
        <strain evidence="1">MCA 3950</strain>
    </source>
</reference>
<protein>
    <submittedName>
        <fullName evidence="1">Uncharacterized protein</fullName>
    </submittedName>
</protein>
<dbReference type="GeneID" id="66108819"/>
<evidence type="ECO:0000313" key="2">
    <source>
        <dbReference type="Proteomes" id="UP000812287"/>
    </source>
</evidence>
<sequence length="118" mass="12581">MANVTQASNISFIPALSVSNSGILISALALTCSPYQTRHAFLSSSAYAQDSLNRPSSTPGLIISSISFSGCIAVRNERTLTHCQWCIMPGRLPPTPTRGPVLVSLARSHRAMPNKACH</sequence>
<proteinExistence type="predicted"/>
<comment type="caution">
    <text evidence="1">The sequence shown here is derived from an EMBL/GenBank/DDBJ whole genome shotgun (WGS) entry which is preliminary data.</text>
</comment>
<dbReference type="AlphaFoldDB" id="A0A9P7VT33"/>
<keyword evidence="2" id="KW-1185">Reference proteome</keyword>